<sequence length="70" mass="7557">MDAVHEQQDVPPVELEAVNRTFAQDVQPDDEVEGIAALDLGPSGSQLHVLNVGSGWKSTFRHLQHSQPAG</sequence>
<organism evidence="1 2">
    <name type="scientific">Actinacidiphila yanglinensis</name>
    <dbReference type="NCBI Taxonomy" id="310779"/>
    <lineage>
        <taxon>Bacteria</taxon>
        <taxon>Bacillati</taxon>
        <taxon>Actinomycetota</taxon>
        <taxon>Actinomycetes</taxon>
        <taxon>Kitasatosporales</taxon>
        <taxon>Streptomycetaceae</taxon>
        <taxon>Actinacidiphila</taxon>
    </lineage>
</organism>
<accession>A0A1H6ABM8</accession>
<dbReference type="RefSeq" id="WP_103886087.1">
    <property type="nucleotide sequence ID" value="NZ_FNVU01000005.1"/>
</dbReference>
<keyword evidence="2" id="KW-1185">Reference proteome</keyword>
<dbReference type="Proteomes" id="UP000236754">
    <property type="component" value="Unassembled WGS sequence"/>
</dbReference>
<dbReference type="EMBL" id="FNVU01000005">
    <property type="protein sequence ID" value="SEG45782.1"/>
    <property type="molecule type" value="Genomic_DNA"/>
</dbReference>
<protein>
    <submittedName>
        <fullName evidence="1">Uncharacterized protein</fullName>
    </submittedName>
</protein>
<dbReference type="AlphaFoldDB" id="A0A1H6ABM8"/>
<gene>
    <name evidence="1" type="ORF">SAMN05216223_105283</name>
</gene>
<proteinExistence type="predicted"/>
<name>A0A1H6ABM8_9ACTN</name>
<evidence type="ECO:0000313" key="2">
    <source>
        <dbReference type="Proteomes" id="UP000236754"/>
    </source>
</evidence>
<reference evidence="1 2" key="1">
    <citation type="submission" date="2016-10" db="EMBL/GenBank/DDBJ databases">
        <authorList>
            <person name="de Groot N.N."/>
        </authorList>
    </citation>
    <scope>NUCLEOTIDE SEQUENCE [LARGE SCALE GENOMIC DNA]</scope>
    <source>
        <strain evidence="1 2">CGMCC 4.2023</strain>
    </source>
</reference>
<evidence type="ECO:0000313" key="1">
    <source>
        <dbReference type="EMBL" id="SEG45782.1"/>
    </source>
</evidence>
<dbReference type="OrthoDB" id="9804931at2"/>